<dbReference type="Pfam" id="PF02743">
    <property type="entry name" value="dCache_1"/>
    <property type="match status" value="1"/>
</dbReference>
<proteinExistence type="inferred from homology"/>
<dbReference type="RefSeq" id="WP_343769438.1">
    <property type="nucleotide sequence ID" value="NZ_BAAACF010000001.1"/>
</dbReference>
<comment type="subcellular location">
    <subcellularLocation>
        <location evidence="1">Cell membrane</location>
        <topology evidence="1">Multi-pass membrane protein</topology>
    </subcellularLocation>
</comment>
<dbReference type="CDD" id="cd12912">
    <property type="entry name" value="PDC2_MCP_like"/>
    <property type="match status" value="1"/>
</dbReference>
<sequence>MNKLKSFKAKLLLLIIPLIIIPLILLGIISYVRSSSVVKERIENGIHNSVENLSFGIDTFLKDKSQSLKVFSSNANVKEVMTNKGTPEMKYLVDLMSNYKEKQDDILNVFIATAEKDMIVYPTVNLPKDYNPLDTAWYKKALSKNDLVWTSPYIDTATKKMVVTVAMPIYNDKNTFIGIAGADIALESINALVVGTKIGSTGKVFLVDDSSNVVAHPDKETLGKKLPIEELEKAIHASEEGAINYNYKDNSYFGKFTTSKSSGWKIVGSAQNSEISSANYGILIGSLITGIIVSIISIVLALLFQKPITGAVKQLNNEMKEVGEGNLTVRSNIKLNDEIGSLSKGLNSMIDNLKNLLVKVNETSDILTQYSEGLASSAEETSVASDEISKTIIDIVNSTVNQATHTNDGLNKAEVLSDNINRVTVAINKMSNIFENAVTLNENGIKAVNDLDKKSKENSASSSEVEKVVRDMDDSVKNIRVIVDTISGIADQTNLLALNASIEAARAGESGRGFTVVADEIRKLAEQSAKATNEIRTIIGSIQGKSSNAVSEITKSKAIVQEQELALKETNEILSKIFETIKVLSGEANEIDSLNNEMILAKDKIVLVMEELSASAEETSASTEEISASTEEQTATMAEIARTAEELNNIALKLKEELHKFKL</sequence>
<evidence type="ECO:0000256" key="4">
    <source>
        <dbReference type="ARBA" id="ARBA00022692"/>
    </source>
</evidence>
<dbReference type="Gene3D" id="1.10.287.950">
    <property type="entry name" value="Methyl-accepting chemotaxis protein"/>
    <property type="match status" value="1"/>
</dbReference>
<keyword evidence="4 10" id="KW-0812">Transmembrane</keyword>
<dbReference type="CDD" id="cd11386">
    <property type="entry name" value="MCP_signal"/>
    <property type="match status" value="1"/>
</dbReference>
<dbReference type="InterPro" id="IPR003660">
    <property type="entry name" value="HAMP_dom"/>
</dbReference>
<evidence type="ECO:0000256" key="6">
    <source>
        <dbReference type="ARBA" id="ARBA00023136"/>
    </source>
</evidence>
<evidence type="ECO:0000313" key="14">
    <source>
        <dbReference type="Proteomes" id="UP001500339"/>
    </source>
</evidence>
<keyword evidence="3" id="KW-0145">Chemotaxis</keyword>
<evidence type="ECO:0000256" key="1">
    <source>
        <dbReference type="ARBA" id="ARBA00004651"/>
    </source>
</evidence>
<evidence type="ECO:0000259" key="12">
    <source>
        <dbReference type="PROSITE" id="PS50885"/>
    </source>
</evidence>
<dbReference type="Proteomes" id="UP001500339">
    <property type="component" value="Unassembled WGS sequence"/>
</dbReference>
<dbReference type="Pfam" id="PF00672">
    <property type="entry name" value="HAMP"/>
    <property type="match status" value="1"/>
</dbReference>
<keyword evidence="5 10" id="KW-1133">Transmembrane helix</keyword>
<dbReference type="EMBL" id="BAAACF010000001">
    <property type="protein sequence ID" value="GAA0725582.1"/>
    <property type="molecule type" value="Genomic_DNA"/>
</dbReference>
<dbReference type="InterPro" id="IPR029151">
    <property type="entry name" value="Sensor-like_sf"/>
</dbReference>
<evidence type="ECO:0000256" key="5">
    <source>
        <dbReference type="ARBA" id="ARBA00022989"/>
    </source>
</evidence>
<keyword evidence="14" id="KW-1185">Reference proteome</keyword>
<evidence type="ECO:0000313" key="13">
    <source>
        <dbReference type="EMBL" id="GAA0725582.1"/>
    </source>
</evidence>
<dbReference type="SUPFAM" id="SSF103190">
    <property type="entry name" value="Sensory domain-like"/>
    <property type="match status" value="1"/>
</dbReference>
<accession>A0ABP3U6S4</accession>
<comment type="similarity">
    <text evidence="8">Belongs to the methyl-accepting chemotaxis (MCP) protein family.</text>
</comment>
<dbReference type="SMART" id="SM00304">
    <property type="entry name" value="HAMP"/>
    <property type="match status" value="1"/>
</dbReference>
<dbReference type="SMART" id="SM00283">
    <property type="entry name" value="MA"/>
    <property type="match status" value="1"/>
</dbReference>
<dbReference type="Gene3D" id="1.10.8.500">
    <property type="entry name" value="HAMP domain in histidine kinase"/>
    <property type="match status" value="1"/>
</dbReference>
<dbReference type="PROSITE" id="PS50885">
    <property type="entry name" value="HAMP"/>
    <property type="match status" value="1"/>
</dbReference>
<dbReference type="SUPFAM" id="SSF58104">
    <property type="entry name" value="Methyl-accepting chemotaxis protein (MCP) signaling domain"/>
    <property type="match status" value="1"/>
</dbReference>
<feature type="transmembrane region" description="Helical" evidence="10">
    <location>
        <begin position="12"/>
        <end position="32"/>
    </location>
</feature>
<dbReference type="Pfam" id="PF00015">
    <property type="entry name" value="MCPsignal"/>
    <property type="match status" value="1"/>
</dbReference>
<dbReference type="CDD" id="cd06225">
    <property type="entry name" value="HAMP"/>
    <property type="match status" value="1"/>
</dbReference>
<dbReference type="CDD" id="cd18773">
    <property type="entry name" value="PDC1_HK_sensor"/>
    <property type="match status" value="1"/>
</dbReference>
<feature type="domain" description="HAMP" evidence="12">
    <location>
        <begin position="306"/>
        <end position="358"/>
    </location>
</feature>
<evidence type="ECO:0000256" key="2">
    <source>
        <dbReference type="ARBA" id="ARBA00022475"/>
    </source>
</evidence>
<keyword evidence="6 10" id="KW-0472">Membrane</keyword>
<reference evidence="14" key="1">
    <citation type="journal article" date="2019" name="Int. J. Syst. Evol. Microbiol.">
        <title>The Global Catalogue of Microorganisms (GCM) 10K type strain sequencing project: providing services to taxonomists for standard genome sequencing and annotation.</title>
        <authorList>
            <consortium name="The Broad Institute Genomics Platform"/>
            <consortium name="The Broad Institute Genome Sequencing Center for Infectious Disease"/>
            <person name="Wu L."/>
            <person name="Ma J."/>
        </authorList>
    </citation>
    <scope>NUCLEOTIDE SEQUENCE [LARGE SCALE GENOMIC DNA]</scope>
    <source>
        <strain evidence="14">JCM 1405</strain>
    </source>
</reference>
<feature type="domain" description="Methyl-accepting transducer" evidence="11">
    <location>
        <begin position="377"/>
        <end position="627"/>
    </location>
</feature>
<dbReference type="InterPro" id="IPR004089">
    <property type="entry name" value="MCPsignal_dom"/>
</dbReference>
<name>A0ABP3U6S4_9CLOT</name>
<comment type="caution">
    <text evidence="13">The sequence shown here is derived from an EMBL/GenBank/DDBJ whole genome shotgun (WGS) entry which is preliminary data.</text>
</comment>
<evidence type="ECO:0000256" key="8">
    <source>
        <dbReference type="ARBA" id="ARBA00029447"/>
    </source>
</evidence>
<dbReference type="PROSITE" id="PS50111">
    <property type="entry name" value="CHEMOTAXIS_TRANSDUC_2"/>
    <property type="match status" value="1"/>
</dbReference>
<protein>
    <submittedName>
        <fullName evidence="13">Methyl-accepting chemotaxis protein</fullName>
    </submittedName>
</protein>
<organism evidence="13 14">
    <name type="scientific">Clostridium malenominatum</name>
    <dbReference type="NCBI Taxonomy" id="1539"/>
    <lineage>
        <taxon>Bacteria</taxon>
        <taxon>Bacillati</taxon>
        <taxon>Bacillota</taxon>
        <taxon>Clostridia</taxon>
        <taxon>Eubacteriales</taxon>
        <taxon>Clostridiaceae</taxon>
        <taxon>Clostridium</taxon>
    </lineage>
</organism>
<dbReference type="Gene3D" id="3.30.450.20">
    <property type="entry name" value="PAS domain"/>
    <property type="match status" value="2"/>
</dbReference>
<feature type="transmembrane region" description="Helical" evidence="10">
    <location>
        <begin position="280"/>
        <end position="304"/>
    </location>
</feature>
<dbReference type="InterPro" id="IPR033479">
    <property type="entry name" value="dCache_1"/>
</dbReference>
<keyword evidence="2" id="KW-1003">Cell membrane</keyword>
<evidence type="ECO:0000256" key="7">
    <source>
        <dbReference type="ARBA" id="ARBA00023224"/>
    </source>
</evidence>
<dbReference type="PANTHER" id="PTHR32089:SF114">
    <property type="entry name" value="METHYL-ACCEPTING CHEMOTAXIS PROTEIN MCPB"/>
    <property type="match status" value="1"/>
</dbReference>
<evidence type="ECO:0000256" key="10">
    <source>
        <dbReference type="SAM" id="Phobius"/>
    </source>
</evidence>
<keyword evidence="7 9" id="KW-0807">Transducer</keyword>
<evidence type="ECO:0000259" key="11">
    <source>
        <dbReference type="PROSITE" id="PS50111"/>
    </source>
</evidence>
<evidence type="ECO:0000256" key="3">
    <source>
        <dbReference type="ARBA" id="ARBA00022500"/>
    </source>
</evidence>
<gene>
    <name evidence="13" type="ORF">GCM10008905_21140</name>
</gene>
<evidence type="ECO:0000256" key="9">
    <source>
        <dbReference type="PROSITE-ProRule" id="PRU00284"/>
    </source>
</evidence>
<dbReference type="PANTHER" id="PTHR32089">
    <property type="entry name" value="METHYL-ACCEPTING CHEMOTAXIS PROTEIN MCPB"/>
    <property type="match status" value="1"/>
</dbReference>